<gene>
    <name evidence="4" type="ORF">GWK08_13610</name>
</gene>
<dbReference type="Gene3D" id="1.25.40.10">
    <property type="entry name" value="Tetratricopeptide repeat domain"/>
    <property type="match status" value="1"/>
</dbReference>
<proteinExistence type="inferred from homology"/>
<evidence type="ECO:0000256" key="2">
    <source>
        <dbReference type="ARBA" id="ARBA00022801"/>
    </source>
</evidence>
<dbReference type="SUPFAM" id="SSF53474">
    <property type="entry name" value="alpha/beta-Hydrolases"/>
    <property type="match status" value="1"/>
</dbReference>
<dbReference type="RefSeq" id="WP_163607774.1">
    <property type="nucleotide sequence ID" value="NZ_JAABOO010000003.1"/>
</dbReference>
<feature type="signal peptide" evidence="3">
    <location>
        <begin position="1"/>
        <end position="18"/>
    </location>
</feature>
<dbReference type="Gene3D" id="3.40.50.1820">
    <property type="entry name" value="alpha/beta hydrolase"/>
    <property type="match status" value="1"/>
</dbReference>
<dbReference type="PANTHER" id="PTHR40841">
    <property type="entry name" value="SIDEROPHORE TRIACETYLFUSARININE C ESTERASE"/>
    <property type="match status" value="1"/>
</dbReference>
<keyword evidence="5" id="KW-1185">Reference proteome</keyword>
<comment type="caution">
    <text evidence="4">The sequence shown here is derived from an EMBL/GenBank/DDBJ whole genome shotgun (WGS) entry which is preliminary data.</text>
</comment>
<dbReference type="InterPro" id="IPR029058">
    <property type="entry name" value="AB_hydrolase_fold"/>
</dbReference>
<dbReference type="InterPro" id="IPR052558">
    <property type="entry name" value="Siderophore_Hydrolase_D"/>
</dbReference>
<organism evidence="4 5">
    <name type="scientific">Leptobacterium flavescens</name>
    <dbReference type="NCBI Taxonomy" id="472055"/>
    <lineage>
        <taxon>Bacteria</taxon>
        <taxon>Pseudomonadati</taxon>
        <taxon>Bacteroidota</taxon>
        <taxon>Flavobacteriia</taxon>
        <taxon>Flavobacteriales</taxon>
        <taxon>Flavobacteriaceae</taxon>
        <taxon>Leptobacterium</taxon>
    </lineage>
</organism>
<dbReference type="PANTHER" id="PTHR40841:SF2">
    <property type="entry name" value="SIDEROPHORE-DEGRADING ESTERASE (EUROFUNG)"/>
    <property type="match status" value="1"/>
</dbReference>
<dbReference type="InterPro" id="IPR011990">
    <property type="entry name" value="TPR-like_helical_dom_sf"/>
</dbReference>
<reference evidence="4 5" key="1">
    <citation type="submission" date="2020-01" db="EMBL/GenBank/DDBJ databases">
        <title>Leptobacterium flavescens.</title>
        <authorList>
            <person name="Wang G."/>
        </authorList>
    </citation>
    <scope>NUCLEOTIDE SEQUENCE [LARGE SCALE GENOMIC DNA]</scope>
    <source>
        <strain evidence="4 5">KCTC 22160</strain>
    </source>
</reference>
<evidence type="ECO:0000256" key="1">
    <source>
        <dbReference type="ARBA" id="ARBA00005622"/>
    </source>
</evidence>
<protein>
    <submittedName>
        <fullName evidence="4">Esterase</fullName>
    </submittedName>
</protein>
<dbReference type="EMBL" id="JAABOO010000003">
    <property type="protein sequence ID" value="NER14485.1"/>
    <property type="molecule type" value="Genomic_DNA"/>
</dbReference>
<keyword evidence="2" id="KW-0378">Hydrolase</keyword>
<dbReference type="Pfam" id="PF00756">
    <property type="entry name" value="Esterase"/>
    <property type="match status" value="1"/>
</dbReference>
<evidence type="ECO:0000256" key="3">
    <source>
        <dbReference type="SAM" id="SignalP"/>
    </source>
</evidence>
<evidence type="ECO:0000313" key="5">
    <source>
        <dbReference type="Proteomes" id="UP000468581"/>
    </source>
</evidence>
<evidence type="ECO:0000313" key="4">
    <source>
        <dbReference type="EMBL" id="NER14485.1"/>
    </source>
</evidence>
<dbReference type="InterPro" id="IPR000801">
    <property type="entry name" value="Esterase-like"/>
</dbReference>
<dbReference type="GO" id="GO:0016788">
    <property type="term" value="F:hydrolase activity, acting on ester bonds"/>
    <property type="evidence" value="ECO:0007669"/>
    <property type="project" value="TreeGrafter"/>
</dbReference>
<comment type="similarity">
    <text evidence="1">Belongs to the esterase D family.</text>
</comment>
<keyword evidence="3" id="KW-0732">Signal</keyword>
<feature type="chain" id="PRO_5026770130" evidence="3">
    <location>
        <begin position="19"/>
        <end position="381"/>
    </location>
</feature>
<dbReference type="Proteomes" id="UP000468581">
    <property type="component" value="Unassembled WGS sequence"/>
</dbReference>
<sequence>MKTYLSLLGFLCVCFTFAQVNQETFDSYKLDEKRTIQVYTPENYSEEKTYPVIVVLDAEYLFDIVVSNVKFYTFWEEMPEAIVVGINQNYNNIRAEDCDFSDKDGLPREKANAFFEFIGIELIPYLSQKYKLANFKAIVGHDLTANFAHYYLYKDNPLFDAYINLSPSFAPLMEDRIPDRMASFEDKKFYYLATSEEDEKSNRTRIKTLNERLNKVDNANFHYYFDNFKNGNHAAIASYAIPRALDKIFDIYKPISPREYREKMLTAEAPIYDYLEAKYTTIEELFGFKKHVSLNDIMATYAGIKKKEDLPSLEKLAKLAKKEYPDTMLGFYFEAEFYEEMGEPKKALRTYEKAFGMSEIDFLTKDMALDKIDALKADFGW</sequence>
<dbReference type="AlphaFoldDB" id="A0A6P0UMS5"/>
<accession>A0A6P0UMS5</accession>
<name>A0A6P0UMS5_9FLAO</name>